<dbReference type="GO" id="GO:0005634">
    <property type="term" value="C:nucleus"/>
    <property type="evidence" value="ECO:0000314"/>
    <property type="project" value="WormBase"/>
</dbReference>
<dbReference type="KEGG" id="cel:CELE_F52G2.2"/>
<feature type="region of interest" description="Disordered" evidence="1">
    <location>
        <begin position="647"/>
        <end position="666"/>
    </location>
</feature>
<accession>Q9XUE3</accession>
<feature type="compositionally biased region" description="Low complexity" evidence="1">
    <location>
        <begin position="1150"/>
        <end position="1159"/>
    </location>
</feature>
<dbReference type="Pfam" id="PF17793">
    <property type="entry name" value="AHD"/>
    <property type="match status" value="1"/>
</dbReference>
<feature type="compositionally biased region" description="Polar residues" evidence="1">
    <location>
        <begin position="905"/>
        <end position="914"/>
    </location>
</feature>
<dbReference type="OrthoDB" id="5879648at2759"/>
<gene>
    <name evidence="4 6" type="primary">rsd-2</name>
    <name evidence="4" type="ORF">CELE_F52G2.2</name>
    <name evidence="6" type="ORF">F52G2.2</name>
</gene>
<feature type="compositionally biased region" description="Low complexity" evidence="1">
    <location>
        <begin position="1210"/>
        <end position="1226"/>
    </location>
</feature>
<sequence>MSSCRVLILHHDQENDVFGCFKRESHEFFWARIEGQQQLEPRPGFFLTFIENEVMTEDGVMKIDASTSTIKEPEPADCVILPTHTNEQVVYYKSWIAFGDNPNYLTYNRDLGYADWYGIVDCSDSPPTGPGVYKAFIYVNDLNYQESGNPLFKVTGRLKFLANKDTSDTMMKLEIFEQNRLEELRLSPKKMSDSQVIAIILFDNEETNSAICYSEQLESSIKVHLPVGSPAKAGQLILFTEYNYENDTYFPDPRPDAIEYRECEMTRIENGELLISAKAACSSIETHITYPQSVAFADTFGKVNVAAESMERGVTYRVELAINIIDSEANNVPLFKISDIGEKLTGEENEAFLRKLNDFEELQGTWEDWTPEEIAVELEPVAAAEEPADPEVEEAKIEENGVNDESLTQSESDSVFLPQIESSASSEETMSESNSAENSEKPKKTFGRMPQSLSESSSSTISSSKVGVDHSVIVLNVDNDECVGFETTQLKLMTICTAGVTVPLRPYGIFQFIAAGNNYGKTSIQTQSARVSECEGAVFSSDDVPKISANVIFSSNPKHKSYNKEVGVSDRYGFVEIPRITGDFEFGTVYSTQITMVQYGDPLKACFKAVAPLKRQFIDDLDHYLQVMGKYEDNIYQLSRKNGLGAKSISRLPNEPRNGSKHGSTKRFTTPHVTGLVVDMEKRGNYFGCVWTCFGDVVFKSTPTFSQNGGYPSVGDLVNIRVEILSPGTKDQKNLGASMTEKPASLSTTVIWRNNGFIVKAYLIMKPEKLIYSEDNNRFYEHDQLGIVVADSSIYGSDNEQSKVFEFERLRNPITLGFTTNLMNKCYWAARLPMIHREPSPPEPINKYNDENVYDDFQKGGPQSVNSYRSDRQYQEKPPMQYQSYHDPADTISIHSQDNHRPMETRSNAGTSVSSVDRKEVGVVMKKVDKNTQIVYLSGQKAAAIHHWNTHSQSTIVGNSYIFMYRPIEVHKATHYAPFEITQVVEILNTENHGRVDRSEFSSLFTFDLCNVDQRYVERLAFGEALVLRSNDVGHVVMASNVKTPLNPSMTAVEVCQTYKGKRESENLVGYCRLVYGKVPREIVDGHFSDQFVSAYYFELHEILATSNAYIVRNENLDRRNLRGNTIEEVRDDISIQKRIAHMNFGQNEQQQQQSSLSSRGPTRPYSPVGSYQSSHQNFDNRSAAHNGDGRSTSQSHHSAGGSMNHQNFYQPPVYQSSSSQQSYQPRYNGAPSGPLPPPSSQSSFNGAPAPPHYSEMSNDYNRMVRKLAELTDTAAQMIINNDIRQQIKNISPDLLDDLERNIDACQREKRHYYEKYGN</sequence>
<dbReference type="UCSC" id="F52G2.2b.1">
    <property type="organism name" value="c. elegans"/>
</dbReference>
<dbReference type="PIR" id="F88886">
    <property type="entry name" value="F88886"/>
</dbReference>
<dbReference type="ExpressionAtlas" id="Q9XUE3">
    <property type="expression patterns" value="baseline"/>
</dbReference>
<dbReference type="PaxDb" id="6239-F52G2.2a"/>
<dbReference type="EMBL" id="BX284604">
    <property type="protein sequence ID" value="CAB05207.2"/>
    <property type="molecule type" value="Genomic_DNA"/>
</dbReference>
<evidence type="ECO:0007829" key="7">
    <source>
        <dbReference type="PeptideAtlas" id="Q9XUE3"/>
    </source>
</evidence>
<dbReference type="GO" id="GO:0005783">
    <property type="term" value="C:endoplasmic reticulum"/>
    <property type="evidence" value="ECO:0000314"/>
    <property type="project" value="WormBase"/>
</dbReference>
<dbReference type="FunCoup" id="Q9XUE3">
    <property type="interactions" value="956"/>
</dbReference>
<dbReference type="InterPro" id="IPR040930">
    <property type="entry name" value="AF-9_AHD"/>
</dbReference>
<name>Q9XUE3_CAEEL</name>
<dbReference type="Bgee" id="WBGene00004681">
    <property type="expression patterns" value="Expressed in embryo and 4 other cell types or tissues"/>
</dbReference>
<keyword evidence="7" id="KW-1267">Proteomics identification</keyword>
<dbReference type="AGR" id="WB:WBGene00004681"/>
<feature type="domain" description="RSD-2 N-terminal" evidence="2">
    <location>
        <begin position="281"/>
        <end position="361"/>
    </location>
</feature>
<reference evidence="4 5" key="1">
    <citation type="journal article" date="1998" name="Science">
        <title>Genome sequence of the nematode C. elegans: a platform for investigating biology.</title>
        <authorList>
            <consortium name="The C. elegans sequencing consortium"/>
            <person name="Sulson J.E."/>
            <person name="Waterston R."/>
        </authorList>
    </citation>
    <scope>NUCLEOTIDE SEQUENCE [LARGE SCALE GENOMIC DNA]</scope>
    <source>
        <strain evidence="4 5">Bristol N2</strain>
    </source>
</reference>
<evidence type="ECO:0000259" key="2">
    <source>
        <dbReference type="Pfam" id="PF07547"/>
    </source>
</evidence>
<proteinExistence type="evidence at protein level"/>
<dbReference type="SMR" id="Q9XUE3"/>
<feature type="region of interest" description="Disordered" evidence="1">
    <location>
        <begin position="891"/>
        <end position="914"/>
    </location>
</feature>
<dbReference type="STRING" id="6239.F52G2.2a.1"/>
<dbReference type="Proteomes" id="UP000001940">
    <property type="component" value="Chromosome IV"/>
</dbReference>
<dbReference type="AlphaFoldDB" id="Q9XUE3"/>
<evidence type="ECO:0000259" key="3">
    <source>
        <dbReference type="Pfam" id="PF17793"/>
    </source>
</evidence>
<keyword evidence="5" id="KW-1185">Reference proteome</keyword>
<feature type="domain" description="RSD-2 N-terminal" evidence="2">
    <location>
        <begin position="553"/>
        <end position="634"/>
    </location>
</feature>
<dbReference type="HOGENOM" id="CLU_006438_0_0_1"/>
<feature type="region of interest" description="Disordered" evidence="1">
    <location>
        <begin position="1147"/>
        <end position="1258"/>
    </location>
</feature>
<evidence type="ECO:0000256" key="1">
    <source>
        <dbReference type="SAM" id="MobiDB-lite"/>
    </source>
</evidence>
<feature type="region of interest" description="Disordered" evidence="1">
    <location>
        <begin position="422"/>
        <end position="463"/>
    </location>
</feature>
<feature type="domain" description="AF-9 ANC1 homology" evidence="3">
    <location>
        <begin position="961"/>
        <end position="1020"/>
    </location>
</feature>
<feature type="compositionally biased region" description="Low complexity" evidence="1">
    <location>
        <begin position="452"/>
        <end position="463"/>
    </location>
</feature>
<dbReference type="GO" id="GO:0005730">
    <property type="term" value="C:nucleolus"/>
    <property type="evidence" value="ECO:0000314"/>
    <property type="project" value="WormBase"/>
</dbReference>
<dbReference type="RefSeq" id="NP_001040952.2">
    <property type="nucleotide sequence ID" value="NM_001047487.3"/>
</dbReference>
<feature type="domain" description="RSD-2 N-terminal" evidence="2">
    <location>
        <begin position="98"/>
        <end position="179"/>
    </location>
</feature>
<evidence type="ECO:0000313" key="5">
    <source>
        <dbReference type="Proteomes" id="UP000001940"/>
    </source>
</evidence>
<dbReference type="eggNOG" id="KOG3235">
    <property type="taxonomic scope" value="Eukaryota"/>
</dbReference>
<dbReference type="Pfam" id="PF07547">
    <property type="entry name" value="RSD-2"/>
    <property type="match status" value="3"/>
</dbReference>
<evidence type="ECO:0000313" key="4">
    <source>
        <dbReference type="EMBL" id="CAB05207.2"/>
    </source>
</evidence>
<dbReference type="GO" id="GO:0048471">
    <property type="term" value="C:perinuclear region of cytoplasm"/>
    <property type="evidence" value="ECO:0000314"/>
    <property type="project" value="UniProtKB"/>
</dbReference>
<protein>
    <submittedName>
        <fullName evidence="4">RSD-2 domain-containing protein</fullName>
    </submittedName>
</protein>
<dbReference type="InParanoid" id="Q9XUE3"/>
<dbReference type="CTD" id="178322"/>
<organism evidence="4 5">
    <name type="scientific">Caenorhabditis elegans</name>
    <dbReference type="NCBI Taxonomy" id="6239"/>
    <lineage>
        <taxon>Eukaryota</taxon>
        <taxon>Metazoa</taxon>
        <taxon>Ecdysozoa</taxon>
        <taxon>Nematoda</taxon>
        <taxon>Chromadorea</taxon>
        <taxon>Rhabditida</taxon>
        <taxon>Rhabditina</taxon>
        <taxon>Rhabditomorpha</taxon>
        <taxon>Rhabditoidea</taxon>
        <taxon>Rhabditidae</taxon>
        <taxon>Peloderinae</taxon>
        <taxon>Caenorhabditis</taxon>
    </lineage>
</organism>
<evidence type="ECO:0000313" key="6">
    <source>
        <dbReference type="WormBase" id="F52G2.2a"/>
    </source>
</evidence>
<feature type="compositionally biased region" description="Polar residues" evidence="1">
    <location>
        <begin position="1190"/>
        <end position="1209"/>
    </location>
</feature>
<feature type="compositionally biased region" description="Low complexity" evidence="1">
    <location>
        <begin position="422"/>
        <end position="437"/>
    </location>
</feature>
<dbReference type="GeneID" id="178322"/>
<dbReference type="WormBase" id="F52G2.2a">
    <property type="protein sequence ID" value="CE40653"/>
    <property type="gene ID" value="WBGene00004681"/>
    <property type="gene designation" value="rsd-2"/>
</dbReference>
<dbReference type="InterPro" id="IPR011508">
    <property type="entry name" value="RSD-2_N"/>
</dbReference>
<feature type="compositionally biased region" description="Polar residues" evidence="1">
    <location>
        <begin position="1170"/>
        <end position="1181"/>
    </location>
</feature>